<gene>
    <name evidence="3" type="ORF">CO662_34240</name>
</gene>
<evidence type="ECO:0000313" key="4">
    <source>
        <dbReference type="Proteomes" id="UP000219972"/>
    </source>
</evidence>
<evidence type="ECO:0000313" key="3">
    <source>
        <dbReference type="EMBL" id="PDS47562.1"/>
    </source>
</evidence>
<evidence type="ECO:0000259" key="2">
    <source>
        <dbReference type="Pfam" id="PF13579"/>
    </source>
</evidence>
<dbReference type="RefSeq" id="WP_097545284.1">
    <property type="nucleotide sequence ID" value="NZ_NWSK01000036.1"/>
</dbReference>
<dbReference type="PANTHER" id="PTHR12526">
    <property type="entry name" value="GLYCOSYLTRANSFERASE"/>
    <property type="match status" value="1"/>
</dbReference>
<comment type="caution">
    <text evidence="3">The sequence shown here is derived from an EMBL/GenBank/DDBJ whole genome shotgun (WGS) entry which is preliminary data.</text>
</comment>
<dbReference type="Pfam" id="PF13579">
    <property type="entry name" value="Glyco_trans_4_4"/>
    <property type="match status" value="1"/>
</dbReference>
<dbReference type="InterPro" id="IPR028098">
    <property type="entry name" value="Glyco_trans_4-like_N"/>
</dbReference>
<protein>
    <submittedName>
        <fullName evidence="3">Glycosyltransferase WbuB</fullName>
    </submittedName>
</protein>
<dbReference type="Gene3D" id="3.40.50.2000">
    <property type="entry name" value="Glycogen Phosphorylase B"/>
    <property type="match status" value="2"/>
</dbReference>
<dbReference type="EMBL" id="NWSL01000042">
    <property type="protein sequence ID" value="PDS47562.1"/>
    <property type="molecule type" value="Genomic_DNA"/>
</dbReference>
<dbReference type="Proteomes" id="UP000219972">
    <property type="component" value="Unassembled WGS sequence"/>
</dbReference>
<proteinExistence type="predicted"/>
<reference evidence="3 4" key="1">
    <citation type="submission" date="2017-09" db="EMBL/GenBank/DDBJ databases">
        <title>Comparative genomics of rhizobia isolated from Phaseolus vulgaris in China.</title>
        <authorList>
            <person name="Tong W."/>
        </authorList>
    </citation>
    <scope>NUCLEOTIDE SEQUENCE [LARGE SCALE GENOMIC DNA]</scope>
    <source>
        <strain evidence="3 4">Y27</strain>
    </source>
</reference>
<keyword evidence="1" id="KW-0472">Membrane</keyword>
<feature type="domain" description="Glycosyltransferase subfamily 4-like N-terminal" evidence="2">
    <location>
        <begin position="18"/>
        <end position="199"/>
    </location>
</feature>
<dbReference type="SUPFAM" id="SSF53756">
    <property type="entry name" value="UDP-Glycosyltransferase/glycogen phosphorylase"/>
    <property type="match status" value="1"/>
</dbReference>
<sequence>MRLLLWSQYFWPENFPINELAEELVRAGISVTVLTGKPNYPEGRFFHGYRGSGIIRENVAGTTVVRIPILPRGAGTAARLALNYISFVIAGYLFAPIALRRQKFDAIFVYAPSPLIQALPALFLSFLKRAPITLWVQDLWPEALRATGHVKSPILLRLVTSAVQYIYRKSDSILIQSEAFRSPIERLVGDPDKIHYFPNLSKTTSSNNSCSAAANDLAATIKETFSIVLAGNIGRAQSIETVVEAACHLRDADNVKIFIVGSGSRLDWLEAEIRRLSLKNVVLAGRFPASDMPPILGAASALLVTLGDDPTVSLTVPSKIQSYLACGRPIIGCLNGEGARILAEADAGLVCPSGNSLELAKAISKLEAMYDEEREQFGINGKQYFMERFELTRRLRELIDHLAQPKRSDKK</sequence>
<accession>A0ABX4IXN0</accession>
<keyword evidence="1" id="KW-1133">Transmembrane helix</keyword>
<name>A0ABX4IXN0_9HYPH</name>
<keyword evidence="4" id="KW-1185">Reference proteome</keyword>
<dbReference type="Pfam" id="PF13692">
    <property type="entry name" value="Glyco_trans_1_4"/>
    <property type="match status" value="1"/>
</dbReference>
<feature type="transmembrane region" description="Helical" evidence="1">
    <location>
        <begin position="76"/>
        <end position="95"/>
    </location>
</feature>
<organism evidence="3 4">
    <name type="scientific">Rhizobium anhuiense</name>
    <dbReference type="NCBI Taxonomy" id="1184720"/>
    <lineage>
        <taxon>Bacteria</taxon>
        <taxon>Pseudomonadati</taxon>
        <taxon>Pseudomonadota</taxon>
        <taxon>Alphaproteobacteria</taxon>
        <taxon>Hyphomicrobiales</taxon>
        <taxon>Rhizobiaceae</taxon>
        <taxon>Rhizobium/Agrobacterium group</taxon>
        <taxon>Rhizobium</taxon>
    </lineage>
</organism>
<evidence type="ECO:0000256" key="1">
    <source>
        <dbReference type="SAM" id="Phobius"/>
    </source>
</evidence>
<keyword evidence="1" id="KW-0812">Transmembrane</keyword>
<dbReference type="CDD" id="cd03794">
    <property type="entry name" value="GT4_WbuB-like"/>
    <property type="match status" value="1"/>
</dbReference>